<accession>A0A679JBC0</accession>
<dbReference type="NCBIfam" id="NF010068">
    <property type="entry name" value="PRK13548.1"/>
    <property type="match status" value="1"/>
</dbReference>
<sequence>MTASAMSTPRDPMALSCAGVAVRIGEKTLLADATVELAAGRVTAILGPNGAGKSTLLSVLAGQRAPTQGRVTLDGRPLEAHGMPALALRRALMPQESAVAFDFTAQEIVALGRYPHRRAPGRDEDAIVEEAMALTDVSALAGRVLNTLSGGEKSRAHMARALAQLWHSRPDGASRWLLLDEPTAALDLAHQHSAMRLLREWAGRGVGVVAVLHDLNLARRYADEVVVLGGDAGGPVQGPAAEVLQPALIERVWRTPCQPVTSADGTVQYLFG</sequence>
<keyword evidence="2" id="KW-1003">Cell membrane</keyword>
<dbReference type="PROSITE" id="PS50893">
    <property type="entry name" value="ABC_TRANSPORTER_2"/>
    <property type="match status" value="1"/>
</dbReference>
<comment type="function">
    <text evidence="6">Part of the ABC transporter complex HmuTUV involved in hemin import. Responsible for energy coupling to the transport system.</text>
</comment>
<dbReference type="InterPro" id="IPR027417">
    <property type="entry name" value="P-loop_NTPase"/>
</dbReference>
<evidence type="ECO:0000256" key="4">
    <source>
        <dbReference type="ARBA" id="ARBA00022840"/>
    </source>
</evidence>
<feature type="domain" description="ABC transporter" evidence="7">
    <location>
        <begin position="15"/>
        <end position="255"/>
    </location>
</feature>
<dbReference type="CDD" id="cd03214">
    <property type="entry name" value="ABC_Iron-Siderophores_B12_Hemin"/>
    <property type="match status" value="1"/>
</dbReference>
<evidence type="ECO:0000256" key="6">
    <source>
        <dbReference type="ARBA" id="ARBA00037066"/>
    </source>
</evidence>
<protein>
    <submittedName>
        <fullName evidence="8">Hemin import ATP-binding protein HmuV</fullName>
        <ecNumber evidence="8">3.6.3.-</ecNumber>
    </submittedName>
</protein>
<dbReference type="EMBL" id="LR743507">
    <property type="protein sequence ID" value="CAA2103832.1"/>
    <property type="molecule type" value="Genomic_DNA"/>
</dbReference>
<evidence type="ECO:0000256" key="1">
    <source>
        <dbReference type="ARBA" id="ARBA00022448"/>
    </source>
</evidence>
<proteinExistence type="predicted"/>
<keyword evidence="8" id="KW-0378">Hydrolase</keyword>
<dbReference type="Pfam" id="PF00005">
    <property type="entry name" value="ABC_tran"/>
    <property type="match status" value="1"/>
</dbReference>
<dbReference type="InterPro" id="IPR003439">
    <property type="entry name" value="ABC_transporter-like_ATP-bd"/>
</dbReference>
<dbReference type="GO" id="GO:0005524">
    <property type="term" value="F:ATP binding"/>
    <property type="evidence" value="ECO:0007669"/>
    <property type="project" value="UniProtKB-KW"/>
</dbReference>
<organism evidence="8">
    <name type="scientific">Variovorax paradoxus</name>
    <dbReference type="NCBI Taxonomy" id="34073"/>
    <lineage>
        <taxon>Bacteria</taxon>
        <taxon>Pseudomonadati</taxon>
        <taxon>Pseudomonadota</taxon>
        <taxon>Betaproteobacteria</taxon>
        <taxon>Burkholderiales</taxon>
        <taxon>Comamonadaceae</taxon>
        <taxon>Variovorax</taxon>
    </lineage>
</organism>
<gene>
    <name evidence="8" type="primary">hmuV</name>
    <name evidence="8" type="ORF">VVAX_02460</name>
</gene>
<evidence type="ECO:0000256" key="3">
    <source>
        <dbReference type="ARBA" id="ARBA00022741"/>
    </source>
</evidence>
<dbReference type="PANTHER" id="PTHR42794:SF1">
    <property type="entry name" value="HEMIN IMPORT ATP-BINDING PROTEIN HMUV"/>
    <property type="match status" value="1"/>
</dbReference>
<dbReference type="PANTHER" id="PTHR42794">
    <property type="entry name" value="HEMIN IMPORT ATP-BINDING PROTEIN HMUV"/>
    <property type="match status" value="1"/>
</dbReference>
<dbReference type="Gene3D" id="3.40.50.300">
    <property type="entry name" value="P-loop containing nucleotide triphosphate hydrolases"/>
    <property type="match status" value="1"/>
</dbReference>
<dbReference type="InterPro" id="IPR003593">
    <property type="entry name" value="AAA+_ATPase"/>
</dbReference>
<name>A0A679JBC0_VARPD</name>
<evidence type="ECO:0000256" key="2">
    <source>
        <dbReference type="ARBA" id="ARBA00022475"/>
    </source>
</evidence>
<evidence type="ECO:0000259" key="7">
    <source>
        <dbReference type="PROSITE" id="PS50893"/>
    </source>
</evidence>
<keyword evidence="1" id="KW-0813">Transport</keyword>
<keyword evidence="3" id="KW-0547">Nucleotide-binding</keyword>
<reference evidence="8" key="1">
    <citation type="submission" date="2019-12" db="EMBL/GenBank/DDBJ databases">
        <authorList>
            <person name="Cremers G."/>
        </authorList>
    </citation>
    <scope>NUCLEOTIDE SEQUENCE</scope>
    <source>
        <strain evidence="8">Vvax</strain>
    </source>
</reference>
<dbReference type="SUPFAM" id="SSF52540">
    <property type="entry name" value="P-loop containing nucleoside triphosphate hydrolases"/>
    <property type="match status" value="1"/>
</dbReference>
<dbReference type="GO" id="GO:0016887">
    <property type="term" value="F:ATP hydrolysis activity"/>
    <property type="evidence" value="ECO:0007669"/>
    <property type="project" value="InterPro"/>
</dbReference>
<keyword evidence="5" id="KW-1278">Translocase</keyword>
<keyword evidence="4 8" id="KW-0067">ATP-binding</keyword>
<dbReference type="AlphaFoldDB" id="A0A679JBC0"/>
<keyword evidence="2" id="KW-0472">Membrane</keyword>
<evidence type="ECO:0000313" key="8">
    <source>
        <dbReference type="EMBL" id="CAA2103832.1"/>
    </source>
</evidence>
<evidence type="ECO:0000256" key="5">
    <source>
        <dbReference type="ARBA" id="ARBA00022967"/>
    </source>
</evidence>
<dbReference type="SMART" id="SM00382">
    <property type="entry name" value="AAA"/>
    <property type="match status" value="1"/>
</dbReference>
<dbReference type="EC" id="3.6.3.-" evidence="8"/>